<evidence type="ECO:0008006" key="3">
    <source>
        <dbReference type="Google" id="ProtNLM"/>
    </source>
</evidence>
<keyword evidence="2" id="KW-1185">Reference proteome</keyword>
<protein>
    <recommendedName>
        <fullName evidence="3">Transposase</fullName>
    </recommendedName>
</protein>
<sequence length="55" mass="6081">MTSHAAFSQVLTSGFDHRALREIRLAIRIVQMSHPTSHLVRLALVKLSAMEAGPQ</sequence>
<name>A0ABS7VI88_9HYPH</name>
<dbReference type="EMBL" id="JAIRBM010000001">
    <property type="protein sequence ID" value="MBZ6074805.1"/>
    <property type="molecule type" value="Genomic_DNA"/>
</dbReference>
<organism evidence="1 2">
    <name type="scientific">Microvirga puerhi</name>
    <dbReference type="NCBI Taxonomy" id="2876078"/>
    <lineage>
        <taxon>Bacteria</taxon>
        <taxon>Pseudomonadati</taxon>
        <taxon>Pseudomonadota</taxon>
        <taxon>Alphaproteobacteria</taxon>
        <taxon>Hyphomicrobiales</taxon>
        <taxon>Methylobacteriaceae</taxon>
        <taxon>Microvirga</taxon>
    </lineage>
</organism>
<evidence type="ECO:0000313" key="1">
    <source>
        <dbReference type="EMBL" id="MBZ6074805.1"/>
    </source>
</evidence>
<dbReference type="RefSeq" id="WP_224310863.1">
    <property type="nucleotide sequence ID" value="NZ_JAIRBM010000001.1"/>
</dbReference>
<reference evidence="1 2" key="1">
    <citation type="submission" date="2021-09" db="EMBL/GenBank/DDBJ databases">
        <title>The complete genome sequence of a new microorganism.</title>
        <authorList>
            <person name="Zi Z."/>
        </authorList>
    </citation>
    <scope>NUCLEOTIDE SEQUENCE [LARGE SCALE GENOMIC DNA]</scope>
    <source>
        <strain evidence="1 2">WGZ8</strain>
    </source>
</reference>
<gene>
    <name evidence="1" type="ORF">K9B37_00625</name>
</gene>
<proteinExistence type="predicted"/>
<dbReference type="Proteomes" id="UP000704176">
    <property type="component" value="Unassembled WGS sequence"/>
</dbReference>
<comment type="caution">
    <text evidence="1">The sequence shown here is derived from an EMBL/GenBank/DDBJ whole genome shotgun (WGS) entry which is preliminary data.</text>
</comment>
<accession>A0ABS7VI88</accession>
<evidence type="ECO:0000313" key="2">
    <source>
        <dbReference type="Proteomes" id="UP000704176"/>
    </source>
</evidence>